<dbReference type="AlphaFoldDB" id="A0A814VMJ7"/>
<dbReference type="EMBL" id="CAJNOR010001709">
    <property type="protein sequence ID" value="CAF1187452.1"/>
    <property type="molecule type" value="Genomic_DNA"/>
</dbReference>
<keyword evidence="3" id="KW-1185">Reference proteome</keyword>
<name>A0A814VMJ7_ADIRI</name>
<protein>
    <submittedName>
        <fullName evidence="2">Uncharacterized protein</fullName>
    </submittedName>
</protein>
<organism evidence="2 3">
    <name type="scientific">Adineta ricciae</name>
    <name type="common">Rotifer</name>
    <dbReference type="NCBI Taxonomy" id="249248"/>
    <lineage>
        <taxon>Eukaryota</taxon>
        <taxon>Metazoa</taxon>
        <taxon>Spiralia</taxon>
        <taxon>Gnathifera</taxon>
        <taxon>Rotifera</taxon>
        <taxon>Eurotatoria</taxon>
        <taxon>Bdelloidea</taxon>
        <taxon>Adinetida</taxon>
        <taxon>Adinetidae</taxon>
        <taxon>Adineta</taxon>
    </lineage>
</organism>
<feature type="transmembrane region" description="Helical" evidence="1">
    <location>
        <begin position="7"/>
        <end position="33"/>
    </location>
</feature>
<accession>A0A814VMJ7</accession>
<evidence type="ECO:0000313" key="3">
    <source>
        <dbReference type="Proteomes" id="UP000663828"/>
    </source>
</evidence>
<feature type="transmembrane region" description="Helical" evidence="1">
    <location>
        <begin position="472"/>
        <end position="497"/>
    </location>
</feature>
<evidence type="ECO:0000256" key="1">
    <source>
        <dbReference type="SAM" id="Phobius"/>
    </source>
</evidence>
<keyword evidence="1" id="KW-0472">Membrane</keyword>
<sequence>MDDDTRAMVVGLSVGIGGFVGILLAFCICWQIVCGSWCDDENKRSSVRPAPARHQRERALASKQHSFVSTVAPSMTSTASIPSSSNDLATEQVNKHFVAYVIGESVPYDNKTKTYLWLEAEELRKNKDYYKIQCLSRTNENGCEDFQQATWGYCESSNDNSGYSILRRQFLLKLAKHESVQLSHTSCCWANSVGQRFHFDLITETHSTRINSSPYPCIPASFYVSLAQPKAIPLVIYDQDGDEIVCEPFTENYKKFLTVNIDSTCRMTYETNRPGKQFGQFWLLDKYNKQNLSRSLISLQVHVLKDILCETQPDIFVQNQADSSAKSSTIKLKQSVYISVRLNPNCALITPKDQTITELTTLCNNNQPVNLANGGVEVTFQCTPNLCEKYPVCFVGEFGLKLPSTMIQCFLIEVTGTKDECELAWKNYDFVTPRNRHFVSPSSENQLHLVKTSSSSVQPTTIAPLKSRSKGWLWILVTIGFCLFVGIFGLKQILLILRRQSTRKNSYRSSSRNDSFISRISDTIVQESNPKQMYTGVPSFNQDEKLPMKIKSKSQYIRQGRFDDIDL</sequence>
<evidence type="ECO:0000313" key="2">
    <source>
        <dbReference type="EMBL" id="CAF1187452.1"/>
    </source>
</evidence>
<comment type="caution">
    <text evidence="2">The sequence shown here is derived from an EMBL/GenBank/DDBJ whole genome shotgun (WGS) entry which is preliminary data.</text>
</comment>
<keyword evidence="1" id="KW-1133">Transmembrane helix</keyword>
<reference evidence="2" key="1">
    <citation type="submission" date="2021-02" db="EMBL/GenBank/DDBJ databases">
        <authorList>
            <person name="Nowell W R."/>
        </authorList>
    </citation>
    <scope>NUCLEOTIDE SEQUENCE</scope>
</reference>
<dbReference type="Proteomes" id="UP000663828">
    <property type="component" value="Unassembled WGS sequence"/>
</dbReference>
<keyword evidence="1" id="KW-0812">Transmembrane</keyword>
<gene>
    <name evidence="2" type="ORF">XAT740_LOCUS22921</name>
</gene>
<proteinExistence type="predicted"/>